<dbReference type="EMBL" id="JAIWYP010000008">
    <property type="protein sequence ID" value="KAH3780510.1"/>
    <property type="molecule type" value="Genomic_DNA"/>
</dbReference>
<dbReference type="AlphaFoldDB" id="A0A9D4EM43"/>
<protein>
    <submittedName>
        <fullName evidence="1">Uncharacterized protein</fullName>
    </submittedName>
</protein>
<evidence type="ECO:0000313" key="1">
    <source>
        <dbReference type="EMBL" id="KAH3780510.1"/>
    </source>
</evidence>
<keyword evidence="2" id="KW-1185">Reference proteome</keyword>
<accession>A0A9D4EM43</accession>
<proteinExistence type="predicted"/>
<organism evidence="1 2">
    <name type="scientific">Dreissena polymorpha</name>
    <name type="common">Zebra mussel</name>
    <name type="synonym">Mytilus polymorpha</name>
    <dbReference type="NCBI Taxonomy" id="45954"/>
    <lineage>
        <taxon>Eukaryota</taxon>
        <taxon>Metazoa</taxon>
        <taxon>Spiralia</taxon>
        <taxon>Lophotrochozoa</taxon>
        <taxon>Mollusca</taxon>
        <taxon>Bivalvia</taxon>
        <taxon>Autobranchia</taxon>
        <taxon>Heteroconchia</taxon>
        <taxon>Euheterodonta</taxon>
        <taxon>Imparidentia</taxon>
        <taxon>Neoheterodontei</taxon>
        <taxon>Myida</taxon>
        <taxon>Dreissenoidea</taxon>
        <taxon>Dreissenidae</taxon>
        <taxon>Dreissena</taxon>
    </lineage>
</organism>
<sequence length="131" mass="14718">MKKIPTYHIICSTFVETHTALSNSPLTVVNPYQESLANSNITRSLQRNPYQEIIAKSSITRSAESYLEILAKGINTTVLQQNPYQDILAKGNNTISLQRQNPYQDILAKAESISRDMQRLTSHVGRPPMSN</sequence>
<reference evidence="1" key="1">
    <citation type="journal article" date="2019" name="bioRxiv">
        <title>The Genome of the Zebra Mussel, Dreissena polymorpha: A Resource for Invasive Species Research.</title>
        <authorList>
            <person name="McCartney M.A."/>
            <person name="Auch B."/>
            <person name="Kono T."/>
            <person name="Mallez S."/>
            <person name="Zhang Y."/>
            <person name="Obille A."/>
            <person name="Becker A."/>
            <person name="Abrahante J.E."/>
            <person name="Garbe J."/>
            <person name="Badalamenti J.P."/>
            <person name="Herman A."/>
            <person name="Mangelson H."/>
            <person name="Liachko I."/>
            <person name="Sullivan S."/>
            <person name="Sone E.D."/>
            <person name="Koren S."/>
            <person name="Silverstein K.A.T."/>
            <person name="Beckman K.B."/>
            <person name="Gohl D.M."/>
        </authorList>
    </citation>
    <scope>NUCLEOTIDE SEQUENCE</scope>
    <source>
        <strain evidence="1">Duluth1</strain>
        <tissue evidence="1">Whole animal</tissue>
    </source>
</reference>
<evidence type="ECO:0000313" key="2">
    <source>
        <dbReference type="Proteomes" id="UP000828390"/>
    </source>
</evidence>
<reference evidence="1" key="2">
    <citation type="submission" date="2020-11" db="EMBL/GenBank/DDBJ databases">
        <authorList>
            <person name="McCartney M.A."/>
            <person name="Auch B."/>
            <person name="Kono T."/>
            <person name="Mallez S."/>
            <person name="Becker A."/>
            <person name="Gohl D.M."/>
            <person name="Silverstein K.A.T."/>
            <person name="Koren S."/>
            <person name="Bechman K.B."/>
            <person name="Herman A."/>
            <person name="Abrahante J.E."/>
            <person name="Garbe J."/>
        </authorList>
    </citation>
    <scope>NUCLEOTIDE SEQUENCE</scope>
    <source>
        <strain evidence="1">Duluth1</strain>
        <tissue evidence="1">Whole animal</tissue>
    </source>
</reference>
<comment type="caution">
    <text evidence="1">The sequence shown here is derived from an EMBL/GenBank/DDBJ whole genome shotgun (WGS) entry which is preliminary data.</text>
</comment>
<dbReference type="Proteomes" id="UP000828390">
    <property type="component" value="Unassembled WGS sequence"/>
</dbReference>
<gene>
    <name evidence="1" type="ORF">DPMN_158326</name>
</gene>
<name>A0A9D4EM43_DREPO</name>